<feature type="transmembrane region" description="Helical" evidence="1">
    <location>
        <begin position="12"/>
        <end position="34"/>
    </location>
</feature>
<dbReference type="RefSeq" id="WP_015360829.1">
    <property type="nucleotide sequence ID" value="NZ_QKZR01000001.1"/>
</dbReference>
<name>A0ABX5PZ56_9FLAO</name>
<evidence type="ECO:0000313" key="3">
    <source>
        <dbReference type="Proteomes" id="UP000248584"/>
    </source>
</evidence>
<evidence type="ECO:0000313" key="2">
    <source>
        <dbReference type="EMBL" id="PZX43039.1"/>
    </source>
</evidence>
<keyword evidence="1" id="KW-1133">Transmembrane helix</keyword>
<keyword evidence="3" id="KW-1185">Reference proteome</keyword>
<sequence length="48" mass="5259">MNLTTSLPLVNWGMGVIIIGVFAIVCIAMAWIVYNMANSDKEKAKDSE</sequence>
<keyword evidence="1" id="KW-0812">Transmembrane</keyword>
<dbReference type="EMBL" id="QKZR01000001">
    <property type="protein sequence ID" value="PZX43039.1"/>
    <property type="molecule type" value="Genomic_DNA"/>
</dbReference>
<dbReference type="Proteomes" id="UP000248584">
    <property type="component" value="Unassembled WGS sequence"/>
</dbReference>
<organism evidence="2 3">
    <name type="scientific">Nonlabens dokdonensis</name>
    <dbReference type="NCBI Taxonomy" id="328515"/>
    <lineage>
        <taxon>Bacteria</taxon>
        <taxon>Pseudomonadati</taxon>
        <taxon>Bacteroidota</taxon>
        <taxon>Flavobacteriia</taxon>
        <taxon>Flavobacteriales</taxon>
        <taxon>Flavobacteriaceae</taxon>
        <taxon>Nonlabens</taxon>
    </lineage>
</organism>
<proteinExistence type="predicted"/>
<evidence type="ECO:0008006" key="4">
    <source>
        <dbReference type="Google" id="ProtNLM"/>
    </source>
</evidence>
<gene>
    <name evidence="2" type="ORF">LX97_00038</name>
</gene>
<comment type="caution">
    <text evidence="2">The sequence shown here is derived from an EMBL/GenBank/DDBJ whole genome shotgun (WGS) entry which is preliminary data.</text>
</comment>
<evidence type="ECO:0000256" key="1">
    <source>
        <dbReference type="SAM" id="Phobius"/>
    </source>
</evidence>
<keyword evidence="1" id="KW-0472">Membrane</keyword>
<protein>
    <recommendedName>
        <fullName evidence="4">DUF3149 domain-containing protein</fullName>
    </recommendedName>
</protein>
<accession>A0ABX5PZ56</accession>
<reference evidence="2 3" key="1">
    <citation type="submission" date="2018-06" db="EMBL/GenBank/DDBJ databases">
        <title>Genomic Encyclopedia of Archaeal and Bacterial Type Strains, Phase II (KMG-II): from individual species to whole genera.</title>
        <authorList>
            <person name="Goeker M."/>
        </authorList>
    </citation>
    <scope>NUCLEOTIDE SEQUENCE [LARGE SCALE GENOMIC DNA]</scope>
    <source>
        <strain evidence="2 3">DSM 17205</strain>
    </source>
</reference>